<evidence type="ECO:0000313" key="2">
    <source>
        <dbReference type="EMBL" id="AJR06488.1"/>
    </source>
</evidence>
<dbReference type="EMBL" id="CP005973">
    <property type="protein sequence ID" value="AJR06488.1"/>
    <property type="molecule type" value="Genomic_DNA"/>
</dbReference>
<dbReference type="PANTHER" id="PTHR18964:SF149">
    <property type="entry name" value="BIFUNCTIONAL UDP-N-ACETYLGLUCOSAMINE 2-EPIMERASE_N-ACETYLMANNOSAMINE KINASE"/>
    <property type="match status" value="1"/>
</dbReference>
<evidence type="ECO:0000313" key="3">
    <source>
        <dbReference type="Proteomes" id="UP000032303"/>
    </source>
</evidence>
<keyword evidence="2" id="KW-0418">Kinase</keyword>
<keyword evidence="2" id="KW-0808">Transferase</keyword>
<comment type="similarity">
    <text evidence="1">Belongs to the ROK (NagC/XylR) family.</text>
</comment>
<dbReference type="STRING" id="658445.H744_1c1466"/>
<dbReference type="PATRIC" id="fig|658445.3.peg.1586"/>
<keyword evidence="3" id="KW-1185">Reference proteome</keyword>
<reference evidence="2 3" key="1">
    <citation type="submission" date="2013-05" db="EMBL/GenBank/DDBJ databases">
        <title>Complete genome sequence of the lipase-producing bacterium Photobacterium gaetbulicola Gung47.</title>
        <authorList>
            <person name="Kim Y.-O."/>
        </authorList>
    </citation>
    <scope>NUCLEOTIDE SEQUENCE [LARGE SCALE GENOMIC DNA]</scope>
    <source>
        <strain evidence="2 3">Gung47</strain>
    </source>
</reference>
<evidence type="ECO:0000256" key="1">
    <source>
        <dbReference type="ARBA" id="ARBA00006479"/>
    </source>
</evidence>
<dbReference type="InterPro" id="IPR043129">
    <property type="entry name" value="ATPase_NBD"/>
</dbReference>
<protein>
    <submittedName>
        <fullName evidence="2">Putative glucokinase</fullName>
    </submittedName>
</protein>
<dbReference type="OrthoDB" id="9810372at2"/>
<dbReference type="SUPFAM" id="SSF53067">
    <property type="entry name" value="Actin-like ATPase domain"/>
    <property type="match status" value="1"/>
</dbReference>
<sequence>MEEAKYGIGVDIGGTKIAAGLVNLGNGKLYNSEVIPTNRHRSTEAIIEDLKNLVQGQLKAALASGQNVELCGLAFPELVNNQGQIVSDWNFDLKHLREEDFPISRVLFDSDVRVAGLAEARFGAGKSFHSFVYISLGTGLSYSLFIDGKPWRGANGYAIHFASSPLSGLCPHCSELSSFVAEEQVSGSGLASSWQLATGEPYPGGVPAMLKAAQSADGPERAHIHAASQCLGGLVAQIVNMLDPDGIVIGGGLGVAGGIYQELTIQAIRERIWAEDCKSIPIQFAHFGNTAGIIGAALSPLESNR</sequence>
<dbReference type="Proteomes" id="UP000032303">
    <property type="component" value="Chromosome 1"/>
</dbReference>
<dbReference type="CDD" id="cd23763">
    <property type="entry name" value="ASKHA_ATPase_ROK"/>
    <property type="match status" value="1"/>
</dbReference>
<dbReference type="HOGENOM" id="CLU_036604_0_4_6"/>
<dbReference type="PANTHER" id="PTHR18964">
    <property type="entry name" value="ROK (REPRESSOR, ORF, KINASE) FAMILY"/>
    <property type="match status" value="1"/>
</dbReference>
<dbReference type="KEGG" id="pgb:H744_1c1466"/>
<accession>A0A0C5WH76</accession>
<dbReference type="AlphaFoldDB" id="A0A0C5WH76"/>
<dbReference type="GO" id="GO:0016301">
    <property type="term" value="F:kinase activity"/>
    <property type="evidence" value="ECO:0007669"/>
    <property type="project" value="UniProtKB-KW"/>
</dbReference>
<dbReference type="Pfam" id="PF00480">
    <property type="entry name" value="ROK"/>
    <property type="match status" value="1"/>
</dbReference>
<dbReference type="Gene3D" id="3.30.420.40">
    <property type="match status" value="2"/>
</dbReference>
<organism evidence="2 3">
    <name type="scientific">Photobacterium gaetbulicola Gung47</name>
    <dbReference type="NCBI Taxonomy" id="658445"/>
    <lineage>
        <taxon>Bacteria</taxon>
        <taxon>Pseudomonadati</taxon>
        <taxon>Pseudomonadota</taxon>
        <taxon>Gammaproteobacteria</taxon>
        <taxon>Vibrionales</taxon>
        <taxon>Vibrionaceae</taxon>
        <taxon>Photobacterium</taxon>
    </lineage>
</organism>
<name>A0A0C5WH76_9GAMM</name>
<proteinExistence type="inferred from homology"/>
<dbReference type="InterPro" id="IPR000600">
    <property type="entry name" value="ROK"/>
</dbReference>
<gene>
    <name evidence="2" type="ORF">H744_1c1466</name>
</gene>